<dbReference type="Pfam" id="PF13561">
    <property type="entry name" value="adh_short_C2"/>
    <property type="match status" value="1"/>
</dbReference>
<dbReference type="InterPro" id="IPR002347">
    <property type="entry name" value="SDR_fam"/>
</dbReference>
<dbReference type="FunFam" id="3.40.50.720:FF:000642">
    <property type="entry name" value="Short-chain dehydrogenase/reductase SDR"/>
    <property type="match status" value="1"/>
</dbReference>
<reference evidence="2 3" key="1">
    <citation type="submission" date="2017-11" db="EMBL/GenBank/DDBJ databases">
        <title>Complete genome sequence of Herbaspirillum rubrisubalbicans DSM 11543.</title>
        <authorList>
            <person name="Chen M."/>
            <person name="An Q."/>
        </authorList>
    </citation>
    <scope>NUCLEOTIDE SEQUENCE [LARGE SCALE GENOMIC DNA]</scope>
    <source>
        <strain evidence="2 3">DSM 11543</strain>
    </source>
</reference>
<dbReference type="EMBL" id="CP024996">
    <property type="protein sequence ID" value="AYR23586.1"/>
    <property type="molecule type" value="Genomic_DNA"/>
</dbReference>
<proteinExistence type="inferred from homology"/>
<dbReference type="SUPFAM" id="SSF51735">
    <property type="entry name" value="NAD(P)-binding Rossmann-fold domains"/>
    <property type="match status" value="1"/>
</dbReference>
<evidence type="ECO:0000256" key="1">
    <source>
        <dbReference type="ARBA" id="ARBA00006484"/>
    </source>
</evidence>
<dbReference type="InterPro" id="IPR050259">
    <property type="entry name" value="SDR"/>
</dbReference>
<dbReference type="Proteomes" id="UP000269199">
    <property type="component" value="Chromosome"/>
</dbReference>
<dbReference type="PANTHER" id="PTHR42879">
    <property type="entry name" value="3-OXOACYL-(ACYL-CARRIER-PROTEIN) REDUCTASE"/>
    <property type="match status" value="1"/>
</dbReference>
<dbReference type="RefSeq" id="WP_061789038.1">
    <property type="nucleotide sequence ID" value="NZ_CP024996.1"/>
</dbReference>
<accession>A0AAD0XEY9</accession>
<organism evidence="2 3">
    <name type="scientific">Herbaspirillum rubrisubalbicans</name>
    <dbReference type="NCBI Taxonomy" id="80842"/>
    <lineage>
        <taxon>Bacteria</taxon>
        <taxon>Pseudomonadati</taxon>
        <taxon>Pseudomonadota</taxon>
        <taxon>Betaproteobacteria</taxon>
        <taxon>Burkholderiales</taxon>
        <taxon>Oxalobacteraceae</taxon>
        <taxon>Herbaspirillum</taxon>
    </lineage>
</organism>
<evidence type="ECO:0000313" key="2">
    <source>
        <dbReference type="EMBL" id="AYR23586.1"/>
    </source>
</evidence>
<evidence type="ECO:0000313" key="3">
    <source>
        <dbReference type="Proteomes" id="UP000269199"/>
    </source>
</evidence>
<dbReference type="AlphaFoldDB" id="A0AAD0XEY9"/>
<dbReference type="PANTHER" id="PTHR42879:SF6">
    <property type="entry name" value="NADPH-DEPENDENT REDUCTASE BACG"/>
    <property type="match status" value="1"/>
</dbReference>
<sequence length="259" mass="26437">MDLGISGRRALVCASSKGLGLACAISLAREGVAVTMTARGAEVLEAAAQQVRAATGATVTTVAGDITTPEGRALALAACPAPDILVTNAGGPKPGDFREWSREDWIAAIDANMLTPIELIKATVDGMMQRGFGRIVNITSGAVKAPIDILGLSNGARSGLTGFVAGLARTTVAHNVTINNLLPGPFETERLLTTAAASARGSGKSTEQVLAARRAANPARRFGQPAEFGDACAWLCSAQAGFVTGQNLLMDGGAYPGTF</sequence>
<dbReference type="Gene3D" id="3.40.50.720">
    <property type="entry name" value="NAD(P)-binding Rossmann-like Domain"/>
    <property type="match status" value="1"/>
</dbReference>
<dbReference type="PRINTS" id="PR00081">
    <property type="entry name" value="GDHRDH"/>
</dbReference>
<protein>
    <submittedName>
        <fullName evidence="2">3-oxoacyl-ACP reductase</fullName>
    </submittedName>
</protein>
<name>A0AAD0XEY9_9BURK</name>
<gene>
    <name evidence="2" type="ORF">RC54_06985</name>
</gene>
<dbReference type="InterPro" id="IPR036291">
    <property type="entry name" value="NAD(P)-bd_dom_sf"/>
</dbReference>
<comment type="similarity">
    <text evidence="1">Belongs to the short-chain dehydrogenases/reductases (SDR) family.</text>
</comment>